<accession>A0A553PKB1</accession>
<gene>
    <name evidence="1" type="ORF">TCAL_15296</name>
</gene>
<dbReference type="PROSITE" id="PS51257">
    <property type="entry name" value="PROKAR_LIPOPROTEIN"/>
    <property type="match status" value="1"/>
</dbReference>
<dbReference type="EMBL" id="VCGU01000003">
    <property type="protein sequence ID" value="TRY78125.1"/>
    <property type="molecule type" value="Genomic_DNA"/>
</dbReference>
<evidence type="ECO:0000313" key="2">
    <source>
        <dbReference type="Proteomes" id="UP000318571"/>
    </source>
</evidence>
<protein>
    <submittedName>
        <fullName evidence="1">Uncharacterized protein</fullName>
    </submittedName>
</protein>
<keyword evidence="2" id="KW-1185">Reference proteome</keyword>
<reference evidence="1 2" key="1">
    <citation type="journal article" date="2018" name="Nat. Ecol. Evol.">
        <title>Genomic signatures of mitonuclear coevolution across populations of Tigriopus californicus.</title>
        <authorList>
            <person name="Barreto F.S."/>
            <person name="Watson E.T."/>
            <person name="Lima T.G."/>
            <person name="Willett C.S."/>
            <person name="Edmands S."/>
            <person name="Li W."/>
            <person name="Burton R.S."/>
        </authorList>
    </citation>
    <scope>NUCLEOTIDE SEQUENCE [LARGE SCALE GENOMIC DNA]</scope>
    <source>
        <strain evidence="1 2">San Diego</strain>
    </source>
</reference>
<proteinExistence type="predicted"/>
<organism evidence="1 2">
    <name type="scientific">Tigriopus californicus</name>
    <name type="common">Marine copepod</name>
    <dbReference type="NCBI Taxonomy" id="6832"/>
    <lineage>
        <taxon>Eukaryota</taxon>
        <taxon>Metazoa</taxon>
        <taxon>Ecdysozoa</taxon>
        <taxon>Arthropoda</taxon>
        <taxon>Crustacea</taxon>
        <taxon>Multicrustacea</taxon>
        <taxon>Hexanauplia</taxon>
        <taxon>Copepoda</taxon>
        <taxon>Harpacticoida</taxon>
        <taxon>Harpacticidae</taxon>
        <taxon>Tigriopus</taxon>
    </lineage>
</organism>
<comment type="caution">
    <text evidence="1">The sequence shown here is derived from an EMBL/GenBank/DDBJ whole genome shotgun (WGS) entry which is preliminary data.</text>
</comment>
<dbReference type="Proteomes" id="UP000318571">
    <property type="component" value="Chromosome 11"/>
</dbReference>
<evidence type="ECO:0000313" key="1">
    <source>
        <dbReference type="EMBL" id="TRY78125.1"/>
    </source>
</evidence>
<dbReference type="AlphaFoldDB" id="A0A553PKB1"/>
<name>A0A553PKB1_TIGCA</name>
<sequence>MQYRCSEFVSSVDTSEPNCLIQITLGCKERLYPKFWKKEAFVWSTEKNEFRVDFTNWKQGQIFADGTYSYYLEDKYEITPESPFGLSVNSTFSFGAFQNMSFSTDSTATFQAFDFDGCPSYANICQSPPGELACEQENGQEPRIKCRNYVVSSSTNEKAKLIFECPEDCALQLEGQVISEPTLVYECDEPAHLWRNSSGQSLPTSLPTCDCPERGGGHLSSNSEVLSYGLPLIIGLTNFLQKQ</sequence>